<evidence type="ECO:0000313" key="3">
    <source>
        <dbReference type="Proteomes" id="UP001165136"/>
    </source>
</evidence>
<name>A0A9W6R411_9PSEU</name>
<dbReference type="AlphaFoldDB" id="A0A9W6R411"/>
<dbReference type="Proteomes" id="UP001165136">
    <property type="component" value="Unassembled WGS sequence"/>
</dbReference>
<feature type="region of interest" description="Disordered" evidence="1">
    <location>
        <begin position="1"/>
        <end position="24"/>
    </location>
</feature>
<proteinExistence type="predicted"/>
<gene>
    <name evidence="2" type="ORF">Atai01_50800</name>
</gene>
<organism evidence="2 3">
    <name type="scientific">Amycolatopsis taiwanensis</name>
    <dbReference type="NCBI Taxonomy" id="342230"/>
    <lineage>
        <taxon>Bacteria</taxon>
        <taxon>Bacillati</taxon>
        <taxon>Actinomycetota</taxon>
        <taxon>Actinomycetes</taxon>
        <taxon>Pseudonocardiales</taxon>
        <taxon>Pseudonocardiaceae</taxon>
        <taxon>Amycolatopsis</taxon>
    </lineage>
</organism>
<evidence type="ECO:0000313" key="2">
    <source>
        <dbReference type="EMBL" id="GLY68461.1"/>
    </source>
</evidence>
<comment type="caution">
    <text evidence="2">The sequence shown here is derived from an EMBL/GenBank/DDBJ whole genome shotgun (WGS) entry which is preliminary data.</text>
</comment>
<evidence type="ECO:0000256" key="1">
    <source>
        <dbReference type="SAM" id="MobiDB-lite"/>
    </source>
</evidence>
<protein>
    <submittedName>
        <fullName evidence="2">Uncharacterized protein</fullName>
    </submittedName>
</protein>
<sequence>MSPPQAREFPLQARESPLPAREFPPQAREFPLPVSEFRVQAPDFRVQAREFALRALEFRVRARVSPLRAPEFWVQARVSPVQARVSSARVVEFPVREVLGSALGLWTKPRPSASLSTDLPELSTDLAVSIETCAQCEIVDTCSHYPKVYTGHTPVSNSTVC</sequence>
<keyword evidence="3" id="KW-1185">Reference proteome</keyword>
<reference evidence="2" key="1">
    <citation type="submission" date="2023-03" db="EMBL/GenBank/DDBJ databases">
        <title>Amycolatopsis taiwanensis NBRC 103393.</title>
        <authorList>
            <person name="Ichikawa N."/>
            <person name="Sato H."/>
            <person name="Tonouchi N."/>
        </authorList>
    </citation>
    <scope>NUCLEOTIDE SEQUENCE</scope>
    <source>
        <strain evidence="2">NBRC 103393</strain>
    </source>
</reference>
<accession>A0A9W6R411</accession>
<dbReference type="EMBL" id="BSTI01000011">
    <property type="protein sequence ID" value="GLY68461.1"/>
    <property type="molecule type" value="Genomic_DNA"/>
</dbReference>